<evidence type="ECO:0000313" key="1">
    <source>
        <dbReference type="Ensembl" id="ENSBMSP00010016684.1"/>
    </source>
</evidence>
<dbReference type="GeneTree" id="ENSGT00940000167396"/>
<organism evidence="1">
    <name type="scientific">Balaenoptera musculus</name>
    <name type="common">Blue whale</name>
    <dbReference type="NCBI Taxonomy" id="9771"/>
    <lineage>
        <taxon>Eukaryota</taxon>
        <taxon>Metazoa</taxon>
        <taxon>Chordata</taxon>
        <taxon>Craniata</taxon>
        <taxon>Vertebrata</taxon>
        <taxon>Euteleostomi</taxon>
        <taxon>Mammalia</taxon>
        <taxon>Eutheria</taxon>
        <taxon>Laurasiatheria</taxon>
        <taxon>Artiodactyla</taxon>
        <taxon>Whippomorpha</taxon>
        <taxon>Cetacea</taxon>
        <taxon>Mysticeti</taxon>
        <taxon>Balaenopteridae</taxon>
        <taxon>Balaenoptera</taxon>
    </lineage>
</organism>
<proteinExistence type="predicted"/>
<dbReference type="Ensembl" id="ENSBMST00010018443.1">
    <property type="protein sequence ID" value="ENSBMSP00010016684.1"/>
    <property type="gene ID" value="ENSBMSG00010012128.1"/>
</dbReference>
<name>A0A8C0D692_BALMU</name>
<accession>A0A8C0D692</accession>
<protein>
    <submittedName>
        <fullName evidence="1">Uncharacterized protein</fullName>
    </submittedName>
</protein>
<sequence length="132" mass="15053">VDSRFPDFQELDLGPGRDYQDVTGTWELDFFLFLNLGTVFLALRKETMTEQTLPPALLLGIRRPEFSPHSQCKLWRCSTHSELRNLNIIKLLPQSMRLGAVPICCFPKTVCPQESGNSLYQRTLSVLIITDP</sequence>
<dbReference type="AlphaFoldDB" id="A0A8C0D692"/>
<reference evidence="1" key="1">
    <citation type="submission" date="2023-09" db="UniProtKB">
        <authorList>
            <consortium name="Ensembl"/>
        </authorList>
    </citation>
    <scope>IDENTIFICATION</scope>
</reference>